<dbReference type="CDD" id="cd13589">
    <property type="entry name" value="PBP2_polyamine_RpCGA009"/>
    <property type="match status" value="1"/>
</dbReference>
<comment type="similarity">
    <text evidence="2">Belongs to the bacterial solute-binding protein 1 family.</text>
</comment>
<dbReference type="RefSeq" id="WP_046139151.1">
    <property type="nucleotide sequence ID" value="NZ_LANJ01000016.1"/>
</dbReference>
<evidence type="ECO:0000256" key="1">
    <source>
        <dbReference type="ARBA" id="ARBA00004418"/>
    </source>
</evidence>
<dbReference type="GO" id="GO:0030288">
    <property type="term" value="C:outer membrane-bounded periplasmic space"/>
    <property type="evidence" value="ECO:0007669"/>
    <property type="project" value="TreeGrafter"/>
</dbReference>
<gene>
    <name evidence="7" type="ORF">WH87_10780</name>
</gene>
<keyword evidence="4 6" id="KW-0732">Signal</keyword>
<evidence type="ECO:0000256" key="5">
    <source>
        <dbReference type="ARBA" id="ARBA00022764"/>
    </source>
</evidence>
<dbReference type="GO" id="GO:0030976">
    <property type="term" value="F:thiamine pyrophosphate binding"/>
    <property type="evidence" value="ECO:0007669"/>
    <property type="project" value="TreeGrafter"/>
</dbReference>
<sequence length="350" mass="38291">MKRFIRQTTIGAAACLAMIASHAVQAEQLVIVTSGGVFEEAMQKHFYSAFTAETGIDIIPVASGLGAQWAKVQAMATLPEAEWDIVTALPHDNFAMTDYLIPISCDDLSNAAEFAFEGTCMGHAVTRTWGANVLAWNTDAFPEGKAPQTFADFWDVEAFPGPRALPDASYWSSVLVAALIADGVPPEDIFPIDADRAFAKLEEIKPHISVWWTTADQSQNILRTGEVVMSLMGSGRASTLIKEGEPVAFTWKGGVKDIGMWAVLKNAPHKEAALKFINFFLANPAIHVAFSQDFPFETPNRLATDLLSPEERASRGGDPANLAVQITPDWKWVAENDAEMRQRMIEFLSQ</sequence>
<organism evidence="7 8">
    <name type="scientific">Devosia epidermidihirudinis</name>
    <dbReference type="NCBI Taxonomy" id="1293439"/>
    <lineage>
        <taxon>Bacteria</taxon>
        <taxon>Pseudomonadati</taxon>
        <taxon>Pseudomonadota</taxon>
        <taxon>Alphaproteobacteria</taxon>
        <taxon>Hyphomicrobiales</taxon>
        <taxon>Devosiaceae</taxon>
        <taxon>Devosia</taxon>
    </lineage>
</organism>
<evidence type="ECO:0000313" key="8">
    <source>
        <dbReference type="Proteomes" id="UP000033411"/>
    </source>
</evidence>
<dbReference type="InterPro" id="IPR006059">
    <property type="entry name" value="SBP"/>
</dbReference>
<protein>
    <recommendedName>
        <fullName evidence="9">ABC transporter substrate-binding protein</fullName>
    </recommendedName>
</protein>
<keyword evidence="8" id="KW-1185">Reference proteome</keyword>
<proteinExistence type="inferred from homology"/>
<dbReference type="Proteomes" id="UP000033411">
    <property type="component" value="Unassembled WGS sequence"/>
</dbReference>
<dbReference type="EMBL" id="LANJ01000016">
    <property type="protein sequence ID" value="KKC38091.1"/>
    <property type="molecule type" value="Genomic_DNA"/>
</dbReference>
<dbReference type="Pfam" id="PF13416">
    <property type="entry name" value="SBP_bac_8"/>
    <property type="match status" value="1"/>
</dbReference>
<evidence type="ECO:0000256" key="3">
    <source>
        <dbReference type="ARBA" id="ARBA00022448"/>
    </source>
</evidence>
<dbReference type="SUPFAM" id="SSF53850">
    <property type="entry name" value="Periplasmic binding protein-like II"/>
    <property type="match status" value="1"/>
</dbReference>
<dbReference type="PANTHER" id="PTHR30006:SF3">
    <property type="entry name" value="THIAMINE-BINDING PERIPLASMIC PROTEIN"/>
    <property type="match status" value="1"/>
</dbReference>
<keyword evidence="5" id="KW-0574">Periplasm</keyword>
<dbReference type="PANTHER" id="PTHR30006">
    <property type="entry name" value="THIAMINE-BINDING PERIPLASMIC PROTEIN-RELATED"/>
    <property type="match status" value="1"/>
</dbReference>
<dbReference type="PATRIC" id="fig|1293439.3.peg.1744"/>
<keyword evidence="3" id="KW-0813">Transport</keyword>
<evidence type="ECO:0000256" key="4">
    <source>
        <dbReference type="ARBA" id="ARBA00022729"/>
    </source>
</evidence>
<name>A0A0F5QBM2_9HYPH</name>
<reference evidence="7 8" key="1">
    <citation type="submission" date="2015-03" db="EMBL/GenBank/DDBJ databases">
        <authorList>
            <person name="Lepp D."/>
            <person name="Hassan Y.I."/>
            <person name="Li X.-Z."/>
            <person name="Zhou T."/>
        </authorList>
    </citation>
    <scope>NUCLEOTIDE SEQUENCE [LARGE SCALE GENOMIC DNA]</scope>
    <source>
        <strain evidence="7 8">E84</strain>
    </source>
</reference>
<evidence type="ECO:0000313" key="7">
    <source>
        <dbReference type="EMBL" id="KKC38091.1"/>
    </source>
</evidence>
<evidence type="ECO:0000256" key="2">
    <source>
        <dbReference type="ARBA" id="ARBA00008520"/>
    </source>
</evidence>
<accession>A0A0F5QBM2</accession>
<dbReference type="Gene3D" id="3.40.190.10">
    <property type="entry name" value="Periplasmic binding protein-like II"/>
    <property type="match status" value="2"/>
</dbReference>
<comment type="caution">
    <text evidence="7">The sequence shown here is derived from an EMBL/GenBank/DDBJ whole genome shotgun (WGS) entry which is preliminary data.</text>
</comment>
<dbReference type="OrthoDB" id="9815444at2"/>
<dbReference type="GO" id="GO:0030975">
    <property type="term" value="F:thiamine binding"/>
    <property type="evidence" value="ECO:0007669"/>
    <property type="project" value="TreeGrafter"/>
</dbReference>
<dbReference type="AlphaFoldDB" id="A0A0F5QBM2"/>
<dbReference type="GO" id="GO:0015888">
    <property type="term" value="P:thiamine transport"/>
    <property type="evidence" value="ECO:0007669"/>
    <property type="project" value="TreeGrafter"/>
</dbReference>
<feature type="chain" id="PRO_5002494516" description="ABC transporter substrate-binding protein" evidence="6">
    <location>
        <begin position="27"/>
        <end position="350"/>
    </location>
</feature>
<comment type="subcellular location">
    <subcellularLocation>
        <location evidence="1">Periplasm</location>
    </subcellularLocation>
</comment>
<dbReference type="STRING" id="1293439.WH87_10780"/>
<evidence type="ECO:0008006" key="9">
    <source>
        <dbReference type="Google" id="ProtNLM"/>
    </source>
</evidence>
<evidence type="ECO:0000256" key="6">
    <source>
        <dbReference type="SAM" id="SignalP"/>
    </source>
</evidence>
<feature type="signal peptide" evidence="6">
    <location>
        <begin position="1"/>
        <end position="26"/>
    </location>
</feature>